<dbReference type="InterPro" id="IPR013094">
    <property type="entry name" value="AB_hydrolase_3"/>
</dbReference>
<feature type="domain" description="Serine dehydratase beta chain" evidence="16">
    <location>
        <begin position="401"/>
        <end position="550"/>
    </location>
</feature>
<reference evidence="18 19" key="1">
    <citation type="submission" date="2020-07" db="EMBL/GenBank/DDBJ databases">
        <title>Sequencing the genomes of 1000 actinobacteria strains.</title>
        <authorList>
            <person name="Klenk H.-P."/>
        </authorList>
    </citation>
    <scope>NUCLEOTIDE SEQUENCE [LARGE SCALE GENOMIC DNA]</scope>
    <source>
        <strain evidence="18 19">DSM 26474</strain>
    </source>
</reference>
<evidence type="ECO:0000256" key="4">
    <source>
        <dbReference type="ARBA" id="ARBA00012093"/>
    </source>
</evidence>
<organism evidence="18 19">
    <name type="scientific">Herbiconiux flava</name>
    <dbReference type="NCBI Taxonomy" id="881268"/>
    <lineage>
        <taxon>Bacteria</taxon>
        <taxon>Bacillati</taxon>
        <taxon>Actinomycetota</taxon>
        <taxon>Actinomycetes</taxon>
        <taxon>Micrococcales</taxon>
        <taxon>Microbacteriaceae</taxon>
        <taxon>Herbiconiux</taxon>
    </lineage>
</organism>
<dbReference type="Gene3D" id="3.30.1330.90">
    <property type="entry name" value="D-3-phosphoglycerate dehydrogenase, domain 3"/>
    <property type="match status" value="1"/>
</dbReference>
<keyword evidence="7" id="KW-0004">4Fe-4S</keyword>
<keyword evidence="19" id="KW-1185">Reference proteome</keyword>
<dbReference type="SUPFAM" id="SSF143548">
    <property type="entry name" value="Serine metabolism enzymes domain"/>
    <property type="match status" value="1"/>
</dbReference>
<sequence>MTISPPPFDPELKVVLDVVNQSISPTLLPEHLEALRGPGFTKTLDQLLAERDLEHRETIVPGPDGAPELLVSVFSRPGHTTGPGFFFTHVGGMIFGDRFVGVEPVLDYVDQFDAVVVTVEYRLAPEHPAPAALEDSYTALRWTAAHAAELGIDPERLFTIGGSAGGGLTAGITLMARDRGGPVLAGQVIMYGMLDERNDSVSARQIDGVGIWDRTSNETGWDFLLGDRRHGGSLTPYESPASADSLAGLPPTYIEVGSAEVFRDEDVAYASAIWAAGGDAELHVWPGGYHLFELLAPDAELSRAARRTRGEWVRRRLALRRRGPDAAAIASGSCTRRLTRGRPRSAAGRGLDRRWARGYSRTTPRPPTPRGRSARHTTPGMKEQCAMSGSSTATPPRLAGVFDLFTIGLGPSSSHTVGPMRAANAFANSLSPAVLDATAEVRVTLFGSLAATGSGHGTFGAIQLGLEGLRPETTLPSEAEERLTAIGTSGVVRLAGQFAVRCAVADFVLRPLTIAPRHPNALTLSAVDAAGAGLVTETYYSVGGGFVLREGDDEGAIGRDEHPVPLPFATGDELLARCDETALSIAEVVRRNELATRPATALDDGLVAIEQAMDACWRNALTRTGVLPGGLNVRRRAGVLHAHLDVVDPERRPEFWQERVNLVALAVNEENASGGRVVTAPTNGAAGIIPAVLYYALHYTPRSLVQDAHRGIVTEFLLTAAAVGALYKSNASISGAEVGCQGEVGSASSMAAAGLAAVLGGTPRQVENAAEIAMEHNLGLTCDPIGGLVQVPCIERNALAAAKAVNAAKMALWGDGTHHVSLDQVIATMRETGADMSSKYKETARGGLAVNVPNC</sequence>
<evidence type="ECO:0000256" key="12">
    <source>
        <dbReference type="ARBA" id="ARBA00041766"/>
    </source>
</evidence>
<evidence type="ECO:0000256" key="11">
    <source>
        <dbReference type="ARBA" id="ARBA00023239"/>
    </source>
</evidence>
<dbReference type="EC" id="4.3.1.17" evidence="4"/>
<keyword evidence="10" id="KW-0411">Iron-sulfur</keyword>
<evidence type="ECO:0000313" key="19">
    <source>
        <dbReference type="Proteomes" id="UP000549913"/>
    </source>
</evidence>
<evidence type="ECO:0000256" key="7">
    <source>
        <dbReference type="ARBA" id="ARBA00022485"/>
    </source>
</evidence>
<dbReference type="GO" id="GO:0051539">
    <property type="term" value="F:4 iron, 4 sulfur cluster binding"/>
    <property type="evidence" value="ECO:0007669"/>
    <property type="project" value="UniProtKB-KW"/>
</dbReference>
<keyword evidence="9" id="KW-0408">Iron</keyword>
<evidence type="ECO:0000256" key="10">
    <source>
        <dbReference type="ARBA" id="ARBA00023014"/>
    </source>
</evidence>
<evidence type="ECO:0000259" key="16">
    <source>
        <dbReference type="Pfam" id="PF03315"/>
    </source>
</evidence>
<dbReference type="EMBL" id="JACCBM010000001">
    <property type="protein sequence ID" value="NYD69908.1"/>
    <property type="molecule type" value="Genomic_DNA"/>
</dbReference>
<dbReference type="Pfam" id="PF07859">
    <property type="entry name" value="Abhydrolase_3"/>
    <property type="match status" value="1"/>
</dbReference>
<dbReference type="SUPFAM" id="SSF53474">
    <property type="entry name" value="alpha/beta-Hydrolases"/>
    <property type="match status" value="1"/>
</dbReference>
<dbReference type="InterPro" id="IPR029009">
    <property type="entry name" value="ASB_dom_sf"/>
</dbReference>
<dbReference type="GO" id="GO:0003941">
    <property type="term" value="F:L-serine ammonia-lyase activity"/>
    <property type="evidence" value="ECO:0007669"/>
    <property type="project" value="UniProtKB-EC"/>
</dbReference>
<dbReference type="Pfam" id="PF03313">
    <property type="entry name" value="SDH_alpha"/>
    <property type="match status" value="1"/>
</dbReference>
<dbReference type="Proteomes" id="UP000549913">
    <property type="component" value="Unassembled WGS sequence"/>
</dbReference>
<feature type="domain" description="Alpha/beta hydrolase fold-3" evidence="17">
    <location>
        <begin position="86"/>
        <end position="293"/>
    </location>
</feature>
<protein>
    <recommendedName>
        <fullName evidence="5">L-serine dehydratase</fullName>
        <ecNumber evidence="4">4.3.1.17</ecNumber>
    </recommendedName>
    <alternativeName>
        <fullName evidence="12">L-serine deaminase</fullName>
    </alternativeName>
</protein>
<proteinExistence type="inferred from homology"/>
<comment type="cofactor">
    <cofactor evidence="1">
        <name>[4Fe-4S] cluster</name>
        <dbReference type="ChEBI" id="CHEBI:49883"/>
    </cofactor>
</comment>
<evidence type="ECO:0000256" key="6">
    <source>
        <dbReference type="ARBA" id="ARBA00022432"/>
    </source>
</evidence>
<evidence type="ECO:0000313" key="18">
    <source>
        <dbReference type="EMBL" id="NYD69908.1"/>
    </source>
</evidence>
<evidence type="ECO:0000256" key="9">
    <source>
        <dbReference type="ARBA" id="ARBA00023004"/>
    </source>
</evidence>
<evidence type="ECO:0000259" key="15">
    <source>
        <dbReference type="Pfam" id="PF03313"/>
    </source>
</evidence>
<evidence type="ECO:0000256" key="2">
    <source>
        <dbReference type="ARBA" id="ARBA00004742"/>
    </source>
</evidence>
<keyword evidence="11" id="KW-0456">Lyase</keyword>
<dbReference type="Gene3D" id="3.40.50.1820">
    <property type="entry name" value="alpha/beta hydrolase"/>
    <property type="match status" value="1"/>
</dbReference>
<dbReference type="InterPro" id="IPR051318">
    <property type="entry name" value="Fe-S_L-Ser"/>
</dbReference>
<comment type="pathway">
    <text evidence="2">Carbohydrate biosynthesis; gluconeogenesis.</text>
</comment>
<evidence type="ECO:0000256" key="5">
    <source>
        <dbReference type="ARBA" id="ARBA00018995"/>
    </source>
</evidence>
<evidence type="ECO:0000256" key="3">
    <source>
        <dbReference type="ARBA" id="ARBA00008636"/>
    </source>
</evidence>
<dbReference type="Pfam" id="PF03315">
    <property type="entry name" value="SDH_beta"/>
    <property type="match status" value="1"/>
</dbReference>
<evidence type="ECO:0000256" key="1">
    <source>
        <dbReference type="ARBA" id="ARBA00001966"/>
    </source>
</evidence>
<dbReference type="NCBIfam" id="TIGR00720">
    <property type="entry name" value="sda_mono"/>
    <property type="match status" value="1"/>
</dbReference>
<dbReference type="InterPro" id="IPR005130">
    <property type="entry name" value="Ser_deHydtase-like_asu"/>
</dbReference>
<keyword evidence="6" id="KW-0312">Gluconeogenesis</keyword>
<comment type="similarity">
    <text evidence="3">Belongs to the iron-sulfur dependent L-serine dehydratase family.</text>
</comment>
<evidence type="ECO:0000256" key="14">
    <source>
        <dbReference type="SAM" id="MobiDB-lite"/>
    </source>
</evidence>
<comment type="catalytic activity">
    <reaction evidence="13">
        <text>L-serine = pyruvate + NH4(+)</text>
        <dbReference type="Rhea" id="RHEA:19169"/>
        <dbReference type="ChEBI" id="CHEBI:15361"/>
        <dbReference type="ChEBI" id="CHEBI:28938"/>
        <dbReference type="ChEBI" id="CHEBI:33384"/>
        <dbReference type="EC" id="4.3.1.17"/>
    </reaction>
</comment>
<comment type="caution">
    <text evidence="18">The sequence shown here is derived from an EMBL/GenBank/DDBJ whole genome shotgun (WGS) entry which is preliminary data.</text>
</comment>
<dbReference type="GO" id="GO:0046872">
    <property type="term" value="F:metal ion binding"/>
    <property type="evidence" value="ECO:0007669"/>
    <property type="project" value="UniProtKB-KW"/>
</dbReference>
<feature type="region of interest" description="Disordered" evidence="14">
    <location>
        <begin position="330"/>
        <end position="393"/>
    </location>
</feature>
<dbReference type="GO" id="GO:0016787">
    <property type="term" value="F:hydrolase activity"/>
    <property type="evidence" value="ECO:0007669"/>
    <property type="project" value="InterPro"/>
</dbReference>
<dbReference type="FunFam" id="3.30.1330.90:FF:000001">
    <property type="entry name" value="L-serine ammonia-lyase 1"/>
    <property type="match status" value="1"/>
</dbReference>
<feature type="domain" description="Serine dehydratase-like alpha subunit" evidence="15">
    <location>
        <begin position="581"/>
        <end position="849"/>
    </location>
</feature>
<evidence type="ECO:0000259" key="17">
    <source>
        <dbReference type="Pfam" id="PF07859"/>
    </source>
</evidence>
<keyword evidence="8" id="KW-0479">Metal-binding</keyword>
<dbReference type="AlphaFoldDB" id="A0A852S9K6"/>
<dbReference type="InterPro" id="IPR029058">
    <property type="entry name" value="AB_hydrolase_fold"/>
</dbReference>
<dbReference type="PANTHER" id="PTHR30182:SF1">
    <property type="entry name" value="L-SERINE DEHYDRATASE 1"/>
    <property type="match status" value="1"/>
</dbReference>
<evidence type="ECO:0000256" key="13">
    <source>
        <dbReference type="ARBA" id="ARBA00049406"/>
    </source>
</evidence>
<evidence type="ECO:0000256" key="8">
    <source>
        <dbReference type="ARBA" id="ARBA00022723"/>
    </source>
</evidence>
<gene>
    <name evidence="18" type="ORF">BJ984_001066</name>
</gene>
<dbReference type="GO" id="GO:0006094">
    <property type="term" value="P:gluconeogenesis"/>
    <property type="evidence" value="ECO:0007669"/>
    <property type="project" value="UniProtKB-KW"/>
</dbReference>
<dbReference type="PANTHER" id="PTHR30182">
    <property type="entry name" value="L-SERINE DEHYDRATASE"/>
    <property type="match status" value="1"/>
</dbReference>
<dbReference type="InterPro" id="IPR004644">
    <property type="entry name" value="Fe-S_L-Ser_mono"/>
</dbReference>
<accession>A0A852S9K6</accession>
<name>A0A852S9K6_9MICO</name>
<dbReference type="InterPro" id="IPR005131">
    <property type="entry name" value="Ser_deHydtase_bsu"/>
</dbReference>